<dbReference type="InterPro" id="IPR006680">
    <property type="entry name" value="Amidohydro-rel"/>
</dbReference>
<dbReference type="InterPro" id="IPR006679">
    <property type="entry name" value="Adenine_deam"/>
</dbReference>
<dbReference type="Gene3D" id="3.20.20.140">
    <property type="entry name" value="Metal-dependent hydrolases"/>
    <property type="match status" value="1"/>
</dbReference>
<evidence type="ECO:0000259" key="8">
    <source>
        <dbReference type="Pfam" id="PF13382"/>
    </source>
</evidence>
<feature type="domain" description="Amidohydrolase-related" evidence="7">
    <location>
        <begin position="56"/>
        <end position="150"/>
    </location>
</feature>
<name>A0A4U8YMT7_9BACT</name>
<dbReference type="AlphaFoldDB" id="A0A4U8YMT7"/>
<evidence type="ECO:0000256" key="1">
    <source>
        <dbReference type="ARBA" id="ARBA00006773"/>
    </source>
</evidence>
<feature type="domain" description="Amidohydrolase-related" evidence="7">
    <location>
        <begin position="237"/>
        <end position="340"/>
    </location>
</feature>
<evidence type="ECO:0000256" key="3">
    <source>
        <dbReference type="ARBA" id="ARBA00022801"/>
    </source>
</evidence>
<dbReference type="Gene3D" id="2.30.40.10">
    <property type="entry name" value="Urease, subunit C, domain 1"/>
    <property type="match status" value="1"/>
</dbReference>
<dbReference type="PANTHER" id="PTHR11113:SF2">
    <property type="entry name" value="ADENINE DEAMINASE"/>
    <property type="match status" value="1"/>
</dbReference>
<sequence>MVVDALLKDALVFNVFLKRWDRCDVVIHRGRFLYVGKVEGMGFEPEETRDCGGKPLIPGLIDIHLHIESTLCTPVPFARAVAERGVTTVVSEPHEIANVFGLRGIQEMIRASEGAAADVYYGVPSSVPATSSDLETSGGAVGLEELNRLFREEPKVICLGEVMNCPELIDMGLSRAAGFIDYMRNEQPFAAVEGHCPSYKGLDLAKVLFMGVDSDHCLQDPEGLEQRLANGMFVELQEKAVTPEIVDCLLAHDTDGLFCFVTDDVPPNVLVAKGHLDHVVRKALEAGMPLEKAVIAATWSPARRMGFRDRGAIAPGKVADAVLLADRSADFTVEEVFKGGIPVSRCQTAEEGFGASFPEDFYQSIRLPGELPDTLFELEAPEGAGVVCCRTMEKNNLTTYTREGRLTLPVEEGRVSWEEAPCNLALVIERHTGKAGAGKGIMTGCIFQGGAVATSYAHDSHNLLVAGGRASDMKMAAGWVVRNQGGICVVRKGEVVASLALPVAGLLSEDPMPEIAAQVARIQQAMEELGFVHPNPLMSFATLTLPVSPALKLTDKGLVDVRSSTLVELFA</sequence>
<dbReference type="PANTHER" id="PTHR11113">
    <property type="entry name" value="N-ACETYLGLUCOSAMINE-6-PHOSPHATE DEACETYLASE"/>
    <property type="match status" value="1"/>
</dbReference>
<keyword evidence="3 6" id="KW-0378">Hydrolase</keyword>
<proteinExistence type="inferred from homology"/>
<dbReference type="GO" id="GO:0006146">
    <property type="term" value="P:adenine catabolic process"/>
    <property type="evidence" value="ECO:0007669"/>
    <property type="project" value="InterPro"/>
</dbReference>
<reference evidence="9 10" key="1">
    <citation type="submission" date="2019-03" db="EMBL/GenBank/DDBJ databases">
        <authorList>
            <person name="Nijsse B."/>
        </authorList>
    </citation>
    <scope>NUCLEOTIDE SEQUENCE [LARGE SCALE GENOMIC DNA]</scope>
    <source>
        <strain evidence="9">Desulfoluna butyratoxydans MSL71</strain>
    </source>
</reference>
<gene>
    <name evidence="6" type="primary">ade</name>
    <name evidence="9" type="ORF">MSL71_25210</name>
</gene>
<dbReference type="Pfam" id="PF01979">
    <property type="entry name" value="Amidohydro_1"/>
    <property type="match status" value="2"/>
</dbReference>
<organism evidence="9 10">
    <name type="scientific">Desulfoluna butyratoxydans</name>
    <dbReference type="NCBI Taxonomy" id="231438"/>
    <lineage>
        <taxon>Bacteria</taxon>
        <taxon>Pseudomonadati</taxon>
        <taxon>Thermodesulfobacteriota</taxon>
        <taxon>Desulfobacteria</taxon>
        <taxon>Desulfobacterales</taxon>
        <taxon>Desulfolunaceae</taxon>
        <taxon>Desulfoluna</taxon>
    </lineage>
</organism>
<comment type="similarity">
    <text evidence="1 6">Belongs to the metallo-dependent hydrolases superfamily. Adenine deaminase family.</text>
</comment>
<accession>A0A4U8YMT7</accession>
<evidence type="ECO:0000313" key="9">
    <source>
        <dbReference type="EMBL" id="VFQ44864.1"/>
    </source>
</evidence>
<dbReference type="Pfam" id="PF13382">
    <property type="entry name" value="Adenine_deam_C"/>
    <property type="match status" value="1"/>
</dbReference>
<evidence type="ECO:0000259" key="7">
    <source>
        <dbReference type="Pfam" id="PF01979"/>
    </source>
</evidence>
<comment type="cofactor">
    <cofactor evidence="6">
        <name>Mn(2+)</name>
        <dbReference type="ChEBI" id="CHEBI:29035"/>
    </cofactor>
</comment>
<evidence type="ECO:0000256" key="5">
    <source>
        <dbReference type="ARBA" id="ARBA00047720"/>
    </source>
</evidence>
<dbReference type="SUPFAM" id="SSF51338">
    <property type="entry name" value="Composite domain of metallo-dependent hydrolases"/>
    <property type="match status" value="1"/>
</dbReference>
<comment type="catalytic activity">
    <reaction evidence="5 6">
        <text>adenine + H2O + H(+) = hypoxanthine + NH4(+)</text>
        <dbReference type="Rhea" id="RHEA:23688"/>
        <dbReference type="ChEBI" id="CHEBI:15377"/>
        <dbReference type="ChEBI" id="CHEBI:15378"/>
        <dbReference type="ChEBI" id="CHEBI:16708"/>
        <dbReference type="ChEBI" id="CHEBI:17368"/>
        <dbReference type="ChEBI" id="CHEBI:28938"/>
        <dbReference type="EC" id="3.5.4.2"/>
    </reaction>
</comment>
<dbReference type="EMBL" id="CAADHO010000004">
    <property type="protein sequence ID" value="VFQ44864.1"/>
    <property type="molecule type" value="Genomic_DNA"/>
</dbReference>
<dbReference type="Proteomes" id="UP000507962">
    <property type="component" value="Unassembled WGS sequence"/>
</dbReference>
<dbReference type="HAMAP" id="MF_01518">
    <property type="entry name" value="Adenine_deamin"/>
    <property type="match status" value="1"/>
</dbReference>
<evidence type="ECO:0000256" key="2">
    <source>
        <dbReference type="ARBA" id="ARBA00012782"/>
    </source>
</evidence>
<evidence type="ECO:0000256" key="4">
    <source>
        <dbReference type="ARBA" id="ARBA00023211"/>
    </source>
</evidence>
<dbReference type="GO" id="GO:0000034">
    <property type="term" value="F:adenine deaminase activity"/>
    <property type="evidence" value="ECO:0007669"/>
    <property type="project" value="UniProtKB-UniRule"/>
</dbReference>
<evidence type="ECO:0000313" key="10">
    <source>
        <dbReference type="Proteomes" id="UP000507962"/>
    </source>
</evidence>
<protein>
    <recommendedName>
        <fullName evidence="2 6">Adenine deaminase</fullName>
        <shortName evidence="6">Adenase</shortName>
        <shortName evidence="6">Adenine aminase</shortName>
        <ecNumber evidence="2 6">3.5.4.2</ecNumber>
    </recommendedName>
</protein>
<dbReference type="InterPro" id="IPR026912">
    <property type="entry name" value="Adenine_deam_C"/>
</dbReference>
<dbReference type="InterPro" id="IPR011059">
    <property type="entry name" value="Metal-dep_hydrolase_composite"/>
</dbReference>
<dbReference type="RefSeq" id="WP_180140848.1">
    <property type="nucleotide sequence ID" value="NZ_CAADHO010000004.1"/>
</dbReference>
<dbReference type="EC" id="3.5.4.2" evidence="2 6"/>
<feature type="domain" description="Adenine deaminase C-terminal" evidence="8">
    <location>
        <begin position="399"/>
        <end position="563"/>
    </location>
</feature>
<evidence type="ECO:0000256" key="6">
    <source>
        <dbReference type="HAMAP-Rule" id="MF_01518"/>
    </source>
</evidence>
<keyword evidence="10" id="KW-1185">Reference proteome</keyword>
<dbReference type="SUPFAM" id="SSF51556">
    <property type="entry name" value="Metallo-dependent hydrolases"/>
    <property type="match status" value="1"/>
</dbReference>
<keyword evidence="4 6" id="KW-0464">Manganese</keyword>
<dbReference type="InterPro" id="IPR032466">
    <property type="entry name" value="Metal_Hydrolase"/>
</dbReference>